<dbReference type="EMBL" id="BTGU01000284">
    <property type="protein sequence ID" value="GMN66064.1"/>
    <property type="molecule type" value="Genomic_DNA"/>
</dbReference>
<protein>
    <submittedName>
        <fullName evidence="1">Uncharacterized protein</fullName>
    </submittedName>
</protein>
<proteinExistence type="predicted"/>
<evidence type="ECO:0000313" key="3">
    <source>
        <dbReference type="Proteomes" id="UP001187192"/>
    </source>
</evidence>
<evidence type="ECO:0000313" key="1">
    <source>
        <dbReference type="EMBL" id="GMN66055.1"/>
    </source>
</evidence>
<sequence>MLTSCFQKGRKFTTTKSTLHDGDYTTVLWNRRVISLAEPLYTTVPKNRRVKCLAEQLYTTVPKNRRVISLAEQLYTTVPMNRRVKCLAEQLYTTVPMNRRIYRAAAKNITDTCEHTSPPLRNQHSRILNICRVLGNGSKMDVG</sequence>
<gene>
    <name evidence="1" type="ORF">TIFTF001_035126</name>
    <name evidence="2" type="ORF">TIFTF001_035131</name>
</gene>
<dbReference type="EMBL" id="BTGU01000283">
    <property type="protein sequence ID" value="GMN66055.1"/>
    <property type="molecule type" value="Genomic_DNA"/>
</dbReference>
<evidence type="ECO:0000313" key="2">
    <source>
        <dbReference type="EMBL" id="GMN66064.1"/>
    </source>
</evidence>
<comment type="caution">
    <text evidence="1">The sequence shown here is derived from an EMBL/GenBank/DDBJ whole genome shotgun (WGS) entry which is preliminary data.</text>
</comment>
<organism evidence="1 3">
    <name type="scientific">Ficus carica</name>
    <name type="common">Common fig</name>
    <dbReference type="NCBI Taxonomy" id="3494"/>
    <lineage>
        <taxon>Eukaryota</taxon>
        <taxon>Viridiplantae</taxon>
        <taxon>Streptophyta</taxon>
        <taxon>Embryophyta</taxon>
        <taxon>Tracheophyta</taxon>
        <taxon>Spermatophyta</taxon>
        <taxon>Magnoliopsida</taxon>
        <taxon>eudicotyledons</taxon>
        <taxon>Gunneridae</taxon>
        <taxon>Pentapetalae</taxon>
        <taxon>rosids</taxon>
        <taxon>fabids</taxon>
        <taxon>Rosales</taxon>
        <taxon>Moraceae</taxon>
        <taxon>Ficeae</taxon>
        <taxon>Ficus</taxon>
    </lineage>
</organism>
<dbReference type="Proteomes" id="UP001187192">
    <property type="component" value="Unassembled WGS sequence"/>
</dbReference>
<name>A0AA88E483_FICCA</name>
<keyword evidence="3" id="KW-1185">Reference proteome</keyword>
<dbReference type="AlphaFoldDB" id="A0AA88E483"/>
<reference evidence="1" key="1">
    <citation type="submission" date="2023-07" db="EMBL/GenBank/DDBJ databases">
        <title>draft genome sequence of fig (Ficus carica).</title>
        <authorList>
            <person name="Takahashi T."/>
            <person name="Nishimura K."/>
        </authorList>
    </citation>
    <scope>NUCLEOTIDE SEQUENCE</scope>
</reference>
<accession>A0AA88E483</accession>